<feature type="domain" description="DUF4347" evidence="2">
    <location>
        <begin position="92"/>
        <end position="260"/>
    </location>
</feature>
<dbReference type="PANTHER" id="PTHR14139:SF2">
    <property type="entry name" value="CALSYNTENIN-1"/>
    <property type="match status" value="1"/>
</dbReference>
<protein>
    <submittedName>
        <fullName evidence="3">DUF4347 domain-containing protein</fullName>
    </submittedName>
</protein>
<organism evidence="3 4">
    <name type="scientific">Roseiconus nitratireducens</name>
    <dbReference type="NCBI Taxonomy" id="2605748"/>
    <lineage>
        <taxon>Bacteria</taxon>
        <taxon>Pseudomonadati</taxon>
        <taxon>Planctomycetota</taxon>
        <taxon>Planctomycetia</taxon>
        <taxon>Pirellulales</taxon>
        <taxon>Pirellulaceae</taxon>
        <taxon>Roseiconus</taxon>
    </lineage>
</organism>
<dbReference type="EMBL" id="VWOX01000030">
    <property type="protein sequence ID" value="KAA5538541.1"/>
    <property type="molecule type" value="Genomic_DNA"/>
</dbReference>
<gene>
    <name evidence="3" type="ORF">FYK55_27360</name>
</gene>
<evidence type="ECO:0000313" key="3">
    <source>
        <dbReference type="EMBL" id="KAA5538541.1"/>
    </source>
</evidence>
<dbReference type="SUPFAM" id="SSF50993">
    <property type="entry name" value="Peptidase/esterase 'gauge' domain"/>
    <property type="match status" value="1"/>
</dbReference>
<evidence type="ECO:0000256" key="1">
    <source>
        <dbReference type="SAM" id="MobiDB-lite"/>
    </source>
</evidence>
<keyword evidence="4" id="KW-1185">Reference proteome</keyword>
<feature type="non-terminal residue" evidence="3">
    <location>
        <position position="1044"/>
    </location>
</feature>
<sequence>MQWPFRRSKQPVASLQNQPRPLDVSTLERRLLFSASPVVSPEVAESVDLGGQDSALVTDPDVLVQESATANGEAIDAGSESDSSQDRQRLELVFVDASVDDHEQLISDLKVALDQDELEIYLLDSSRDGVEQIGEILSGYSDVDAVHILSHGSDGKIRLGSSLIESRNLEAFAGDLAGWASSLSTDADLAFYGCRLAESESGRMLLEAVSALTGADVAASDDDTGHASLGGDWDLEATFGQVETLSLLDAASNVGWTGLLATPQLTPTGETLVNTTVSGSQYSDGGHNTLAVDDSGNTVVVWVDDSGADGDNTGIFAQRFDAQGNRIGGEFQINANSSGSQSWPVVASTPSGEFIVGWVSSDGDGDGIYVRRFDANGDAIDSVDLLVNAGQTAGDQSNITLATNANGEIVIAWESDGINEGIFARTFDISAVVSGGELTSPLIQVDTSTNATEAAVDLNEAGRYVVVWNDSGQLYGRRYDYGTTTALAGKDNLSQTIVGDSDVVVTVSPDNTFAVAYYSGFSGFKGVWHRVFSVTGVGQTSTKISSGEVASAPTVSMDLSGNYVIAFQEVNSGSTGSDVFFQVFDANHDLYGSLVQANETTDNDQVSPSAALHDLDNVVIAWSGRGDQTGQVDDDGVFIRQFGPELTNTPPTASGLNQSINYVEDGGTVLLGDIVVSDADAGETITATLTLVDPNAGSLSTGSFGAATSTYDGVTGIWSVSGSVDDVNSALASVSFSPASDYDLDVNVLTHVEDAAGTGPTDGVIGLHAMAVNDPAVIDLDADDSGGVSGVNFDATFIEGAGAVLVVDAGDATITDVDNTSLVSLQVTITNPFDIGNEQLSADTSGTLIDATFVGATLTLSGADTIANYQQVLRTIRYQNVSANPTLVDRTLAFTVNDGAIDSNTATATVSISASNDAPVIDLDADDSSGTTGADFTANFVEGGGAVVIADSADAALADADSSNLASLTVTITNLLDGAAESLTADTTGTSIMANYSGGVLTLSGSDTVANYQQVLRTVRYDNASANPDSTDRIVEFAANDGAA</sequence>
<feature type="region of interest" description="Disordered" evidence="1">
    <location>
        <begin position="1"/>
        <end position="20"/>
    </location>
</feature>
<evidence type="ECO:0000259" key="2">
    <source>
        <dbReference type="Pfam" id="PF14252"/>
    </source>
</evidence>
<dbReference type="AlphaFoldDB" id="A0A5M6CTI1"/>
<proteinExistence type="predicted"/>
<dbReference type="Pfam" id="PF14252">
    <property type="entry name" value="DUF4347"/>
    <property type="match status" value="1"/>
</dbReference>
<comment type="caution">
    <text evidence="3">The sequence shown here is derived from an EMBL/GenBank/DDBJ whole genome shotgun (WGS) entry which is preliminary data.</text>
</comment>
<dbReference type="InterPro" id="IPR025592">
    <property type="entry name" value="DUF4347"/>
</dbReference>
<reference evidence="3 4" key="1">
    <citation type="submission" date="2019-08" db="EMBL/GenBank/DDBJ databases">
        <authorList>
            <person name="Dhanesh K."/>
            <person name="Kumar G."/>
            <person name="Sasikala C."/>
            <person name="Venkata Ramana C."/>
        </authorList>
    </citation>
    <scope>NUCLEOTIDE SEQUENCE [LARGE SCALE GENOMIC DNA]</scope>
    <source>
        <strain evidence="3 4">JC645</strain>
    </source>
</reference>
<evidence type="ECO:0000313" key="4">
    <source>
        <dbReference type="Proteomes" id="UP000324479"/>
    </source>
</evidence>
<dbReference type="Proteomes" id="UP000324479">
    <property type="component" value="Unassembled WGS sequence"/>
</dbReference>
<dbReference type="PANTHER" id="PTHR14139">
    <property type="entry name" value="CALSYNTENIN"/>
    <property type="match status" value="1"/>
</dbReference>
<accession>A0A5M6CTI1</accession>
<name>A0A5M6CTI1_9BACT</name>